<evidence type="ECO:0000259" key="2">
    <source>
        <dbReference type="Pfam" id="PF19278"/>
    </source>
</evidence>
<feature type="compositionally biased region" description="Basic and acidic residues" evidence="1">
    <location>
        <begin position="1"/>
        <end position="20"/>
    </location>
</feature>
<feature type="domain" description="Acetophenone carboxylase-like C-terminal" evidence="2">
    <location>
        <begin position="15"/>
        <end position="79"/>
    </location>
</feature>
<sequence length="84" mass="9083">MGRLEIADTIRSDGASEKSRRPVWFAQTGTTDCSVHNRSSLAAGVSLDGPVIVESLDSTLVVPPGWTARNDYNGFITLERSNCE</sequence>
<name>A0A160TTA8_9ZZZZ</name>
<dbReference type="AlphaFoldDB" id="A0A160TTA8"/>
<dbReference type="InterPro" id="IPR049517">
    <property type="entry name" value="ACX-like_C"/>
</dbReference>
<reference evidence="3" key="1">
    <citation type="submission" date="2015-10" db="EMBL/GenBank/DDBJ databases">
        <authorList>
            <person name="Gilbert D.G."/>
        </authorList>
    </citation>
    <scope>NUCLEOTIDE SEQUENCE</scope>
</reference>
<proteinExistence type="predicted"/>
<protein>
    <recommendedName>
        <fullName evidence="2">Acetophenone carboxylase-like C-terminal domain-containing protein</fullName>
    </recommendedName>
</protein>
<organism evidence="3">
    <name type="scientific">hydrothermal vent metagenome</name>
    <dbReference type="NCBI Taxonomy" id="652676"/>
    <lineage>
        <taxon>unclassified sequences</taxon>
        <taxon>metagenomes</taxon>
        <taxon>ecological metagenomes</taxon>
    </lineage>
</organism>
<accession>A0A160TTA8</accession>
<dbReference type="EMBL" id="CZRL01000090">
    <property type="protein sequence ID" value="CUS52831.1"/>
    <property type="molecule type" value="Genomic_DNA"/>
</dbReference>
<feature type="region of interest" description="Disordered" evidence="1">
    <location>
        <begin position="1"/>
        <end position="22"/>
    </location>
</feature>
<evidence type="ECO:0000313" key="3">
    <source>
        <dbReference type="EMBL" id="CUS52831.1"/>
    </source>
</evidence>
<gene>
    <name evidence="3" type="ORF">MGWOODY_XGa301</name>
</gene>
<evidence type="ECO:0000256" key="1">
    <source>
        <dbReference type="SAM" id="MobiDB-lite"/>
    </source>
</evidence>
<dbReference type="Pfam" id="PF19278">
    <property type="entry name" value="Hydant_A_C"/>
    <property type="match status" value="1"/>
</dbReference>